<gene>
    <name evidence="1" type="ORF">MCNF_01950</name>
</gene>
<dbReference type="RefSeq" id="WP_234812977.1">
    <property type="nucleotide sequence ID" value="NZ_AP022612.1"/>
</dbReference>
<dbReference type="EMBL" id="AP022612">
    <property type="protein sequence ID" value="BBZ31590.1"/>
    <property type="molecule type" value="Genomic_DNA"/>
</dbReference>
<sequence length="284" mass="30787">MGLLGGLVAVLAVGCTDREPDSLFDAAGYHVRGDTVFHLKAFPGSAVTVEGADAATFEALDRTYGRDSTRVYYDGNALPEADPGSFVLLDRSGFARDDKNVHQADRLLSDDPDHFEFLAGDMAKDRAAVYWSDGSILSRDPKGFAIVSDGDHYLFTKGSADVHVNGVKIADANPSSFRLLSGAYSRDDRSIFYFTDRVAEAAPANFEVIDGPYATDDRRVYWMGRVIDGADPLSFRVLNVDFECAGDTRRAYYRQTPIDDTDPATFPDGLAVSGCSATSISFAP</sequence>
<evidence type="ECO:0008006" key="3">
    <source>
        <dbReference type="Google" id="ProtNLM"/>
    </source>
</evidence>
<dbReference type="Proteomes" id="UP000466931">
    <property type="component" value="Chromosome"/>
</dbReference>
<keyword evidence="2" id="KW-1185">Reference proteome</keyword>
<evidence type="ECO:0000313" key="1">
    <source>
        <dbReference type="EMBL" id="BBZ31590.1"/>
    </source>
</evidence>
<dbReference type="InterPro" id="IPR027375">
    <property type="entry name" value="DKNYY"/>
</dbReference>
<protein>
    <recommendedName>
        <fullName evidence="3">DKNYY family protein</fullName>
    </recommendedName>
</protein>
<reference evidence="1" key="1">
    <citation type="journal article" date="2019" name="Emerg. Microbes Infect.">
        <title>Comprehensive subspecies identification of 175 nontuberculous mycobacteria species based on 7547 genomic profiles.</title>
        <authorList>
            <person name="Matsumoto Y."/>
            <person name="Kinjo T."/>
            <person name="Motooka D."/>
            <person name="Nabeya D."/>
            <person name="Jung N."/>
            <person name="Uechi K."/>
            <person name="Horii T."/>
            <person name="Iida T."/>
            <person name="Fujita J."/>
            <person name="Nakamura S."/>
        </authorList>
    </citation>
    <scope>NUCLEOTIDE SEQUENCE [LARGE SCALE GENOMIC DNA]</scope>
    <source>
        <strain evidence="1">JCM 13671</strain>
    </source>
</reference>
<evidence type="ECO:0000313" key="2">
    <source>
        <dbReference type="Proteomes" id="UP000466931"/>
    </source>
</evidence>
<name>A0A7I7XQW7_9MYCO</name>
<accession>A0A7I7XQW7</accession>
<reference evidence="1" key="2">
    <citation type="submission" date="2020-02" db="EMBL/GenBank/DDBJ databases">
        <authorList>
            <person name="Matsumoto Y."/>
            <person name="Motooka D."/>
            <person name="Nakamura S."/>
        </authorList>
    </citation>
    <scope>NUCLEOTIDE SEQUENCE</scope>
    <source>
        <strain evidence="1">JCM 13671</strain>
    </source>
</reference>
<organism evidence="1 2">
    <name type="scientific">Mycolicibacterium confluentis</name>
    <dbReference type="NCBI Taxonomy" id="28047"/>
    <lineage>
        <taxon>Bacteria</taxon>
        <taxon>Bacillati</taxon>
        <taxon>Actinomycetota</taxon>
        <taxon>Actinomycetes</taxon>
        <taxon>Mycobacteriales</taxon>
        <taxon>Mycobacteriaceae</taxon>
        <taxon>Mycolicibacterium</taxon>
    </lineage>
</organism>
<dbReference type="Pfam" id="PF13644">
    <property type="entry name" value="DKNYY"/>
    <property type="match status" value="1"/>
</dbReference>
<dbReference type="AlphaFoldDB" id="A0A7I7XQW7"/>
<proteinExistence type="predicted"/>